<dbReference type="PANTHER" id="PTHR43245">
    <property type="entry name" value="BIFUNCTIONAL POLYMYXIN RESISTANCE PROTEIN ARNA"/>
    <property type="match status" value="1"/>
</dbReference>
<dbReference type="Pfam" id="PF01370">
    <property type="entry name" value="Epimerase"/>
    <property type="match status" value="1"/>
</dbReference>
<dbReference type="InterPro" id="IPR036291">
    <property type="entry name" value="NAD(P)-bd_dom_sf"/>
</dbReference>
<feature type="domain" description="NAD-dependent epimerase/dehydratase" evidence="1">
    <location>
        <begin position="4"/>
        <end position="194"/>
    </location>
</feature>
<sequence length="281" mass="32120">MRNVMVTGASGYVGKNFIESYSSNYNLFTFSLLKNSIESLELQNIDVILHCAALVHKSKVKNAEYKKVNVNYPYNLAKKAKSQGVKQFVFISSIAIYGNKSLINYKTEKKPNNEYGLSKLQAEELLESLNDETFVVSIVRPPMVYGKNAPGNINRLLSLIKRTPILPFKGIKNKRNFVYIQNLLQGINHIIENKIEGDFLICDDESISTTDLIINLSKVINKRVILIRIPFFNFVLRTFKPILYDKLYSDLIIDNTKTNNILKYKTPYSLFDGLKSISKIK</sequence>
<proteinExistence type="predicted"/>
<dbReference type="KEGG" id="tje:TJEJU_1157"/>
<keyword evidence="3" id="KW-1185">Reference proteome</keyword>
<accession>A0A238U776</accession>
<evidence type="ECO:0000259" key="1">
    <source>
        <dbReference type="Pfam" id="PF01370"/>
    </source>
</evidence>
<organism evidence="2 3">
    <name type="scientific">Tenacibaculum jejuense</name>
    <dbReference type="NCBI Taxonomy" id="584609"/>
    <lineage>
        <taxon>Bacteria</taxon>
        <taxon>Pseudomonadati</taxon>
        <taxon>Bacteroidota</taxon>
        <taxon>Flavobacteriia</taxon>
        <taxon>Flavobacteriales</taxon>
        <taxon>Flavobacteriaceae</taxon>
        <taxon>Tenacibaculum</taxon>
    </lineage>
</organism>
<dbReference type="Gene3D" id="3.40.50.720">
    <property type="entry name" value="NAD(P)-binding Rossmann-like Domain"/>
    <property type="match status" value="1"/>
</dbReference>
<dbReference type="AlphaFoldDB" id="A0A238U776"/>
<name>A0A238U776_9FLAO</name>
<dbReference type="InterPro" id="IPR001509">
    <property type="entry name" value="Epimerase_deHydtase"/>
</dbReference>
<evidence type="ECO:0000313" key="3">
    <source>
        <dbReference type="Proteomes" id="UP000215214"/>
    </source>
</evidence>
<protein>
    <submittedName>
        <fullName evidence="2">NAD-dependent epimerase/dehydratase</fullName>
    </submittedName>
</protein>
<evidence type="ECO:0000313" key="2">
    <source>
        <dbReference type="EMBL" id="SNR14905.1"/>
    </source>
</evidence>
<dbReference type="OrthoDB" id="329806at2"/>
<dbReference type="SUPFAM" id="SSF51735">
    <property type="entry name" value="NAD(P)-binding Rossmann-fold domains"/>
    <property type="match status" value="1"/>
</dbReference>
<dbReference type="EMBL" id="LT899436">
    <property type="protein sequence ID" value="SNR14905.1"/>
    <property type="molecule type" value="Genomic_DNA"/>
</dbReference>
<dbReference type="Proteomes" id="UP000215214">
    <property type="component" value="Chromosome TJEJU"/>
</dbReference>
<dbReference type="InterPro" id="IPR050177">
    <property type="entry name" value="Lipid_A_modif_metabolic_enz"/>
</dbReference>
<dbReference type="RefSeq" id="WP_095070201.1">
    <property type="nucleotide sequence ID" value="NZ_LT899436.1"/>
</dbReference>
<dbReference type="PANTHER" id="PTHR43245:SF58">
    <property type="entry name" value="BLL5923 PROTEIN"/>
    <property type="match status" value="1"/>
</dbReference>
<reference evidence="2 3" key="1">
    <citation type="submission" date="2017-07" db="EMBL/GenBank/DDBJ databases">
        <authorList>
            <person name="Sun Z.S."/>
            <person name="Albrecht U."/>
            <person name="Echele G."/>
            <person name="Lee C.C."/>
        </authorList>
    </citation>
    <scope>NUCLEOTIDE SEQUENCE [LARGE SCALE GENOMIC DNA]</scope>
    <source>
        <strain evidence="3">type strain: KCTC 22618</strain>
    </source>
</reference>
<gene>
    <name evidence="2" type="ORF">TJEJU_1157</name>
</gene>